<dbReference type="Pfam" id="PF13414">
    <property type="entry name" value="TPR_11"/>
    <property type="match status" value="1"/>
</dbReference>
<feature type="repeat" description="TPR" evidence="1">
    <location>
        <begin position="249"/>
        <end position="282"/>
    </location>
</feature>
<reference evidence="2 3" key="1">
    <citation type="submission" date="2015-09" db="EMBL/GenBank/DDBJ databases">
        <title>Sorangium comparison.</title>
        <authorList>
            <person name="Zaburannyi N."/>
            <person name="Bunk B."/>
            <person name="Overmann J."/>
            <person name="Mueller R."/>
        </authorList>
    </citation>
    <scope>NUCLEOTIDE SEQUENCE [LARGE SCALE GENOMIC DNA]</scope>
    <source>
        <strain evidence="2 3">So ce26</strain>
    </source>
</reference>
<dbReference type="Proteomes" id="UP000238348">
    <property type="component" value="Chromosome"/>
</dbReference>
<dbReference type="SUPFAM" id="SSF48452">
    <property type="entry name" value="TPR-like"/>
    <property type="match status" value="1"/>
</dbReference>
<proteinExistence type="predicted"/>
<name>A0A2L0EWK6_SORCE</name>
<accession>A0A2L0EWK6</accession>
<gene>
    <name evidence="2" type="ORF">SOCE26_050910</name>
</gene>
<evidence type="ECO:0008006" key="4">
    <source>
        <dbReference type="Google" id="ProtNLM"/>
    </source>
</evidence>
<keyword evidence="1" id="KW-0802">TPR repeat</keyword>
<dbReference type="PROSITE" id="PS50005">
    <property type="entry name" value="TPR"/>
    <property type="match status" value="1"/>
</dbReference>
<evidence type="ECO:0000313" key="2">
    <source>
        <dbReference type="EMBL" id="AUX43639.1"/>
    </source>
</evidence>
<dbReference type="SMART" id="SM00028">
    <property type="entry name" value="TPR"/>
    <property type="match status" value="2"/>
</dbReference>
<dbReference type="InterPro" id="IPR019734">
    <property type="entry name" value="TPR_rpt"/>
</dbReference>
<dbReference type="Gene3D" id="1.25.40.10">
    <property type="entry name" value="Tetratricopeptide repeat domain"/>
    <property type="match status" value="2"/>
</dbReference>
<dbReference type="AlphaFoldDB" id="A0A2L0EWK6"/>
<dbReference type="OrthoDB" id="220004at2"/>
<sequence>MGRLQQRSGALPGGKGYVENPTDADYAAAARWALEHKDLRLAIQQVSAAIALKPLHEPYLHLLDRIVGRAKGPLLLVQLPHDGAFFGLYAVRARVLAQLGRVEEALRHLFDAVEFSPETPFLPWAVEWIDPSRSARSVLPETVARGLVALTDALRLAGERGEGARTNLEAALRVARRMRREHPVNSALIVAEARVLRVLERADEAIALLGDEAGWELAVERAAILRDLGCRGEQVRALEQAVAARPAEPSTYLDLGDAYLDDGRPEEAAAAYERALALDESSDWARSSLAYAQALGGKAGDLPKVCGSPSDPAVEVRARILEADLSAYESRLSDPVDPVVAVVRSILERAPETDADKQLVIRVRADRPLAPSAHVSFVQALARVGRRGQLLVDHAGPAAFGPLWRPPPDGGGPAVDRPPDSVLQAVGALTRERFDWTTWVARAGEIALSIGDAQHVVDAMAHPLDLPPASDPVRWVHGFQVAAALVVARGSWPVEERQRRLTLLLDAQDDWTAAAALLGLRALGDGGARLVERLRALIPVDDEPLRPLARALAITGAQLSTGATRAEFLRLRARVRHELDRGTGVALRSPPRPR</sequence>
<dbReference type="PROSITE" id="PS50293">
    <property type="entry name" value="TPR_REGION"/>
    <property type="match status" value="1"/>
</dbReference>
<protein>
    <recommendedName>
        <fullName evidence="4">Tetratricopeptide repeat protein</fullName>
    </recommendedName>
</protein>
<evidence type="ECO:0000313" key="3">
    <source>
        <dbReference type="Proteomes" id="UP000238348"/>
    </source>
</evidence>
<organism evidence="2 3">
    <name type="scientific">Sorangium cellulosum</name>
    <name type="common">Polyangium cellulosum</name>
    <dbReference type="NCBI Taxonomy" id="56"/>
    <lineage>
        <taxon>Bacteria</taxon>
        <taxon>Pseudomonadati</taxon>
        <taxon>Myxococcota</taxon>
        <taxon>Polyangia</taxon>
        <taxon>Polyangiales</taxon>
        <taxon>Polyangiaceae</taxon>
        <taxon>Sorangium</taxon>
    </lineage>
</organism>
<dbReference type="EMBL" id="CP012673">
    <property type="protein sequence ID" value="AUX43639.1"/>
    <property type="molecule type" value="Genomic_DNA"/>
</dbReference>
<dbReference type="RefSeq" id="WP_159397278.1">
    <property type="nucleotide sequence ID" value="NZ_CP012673.1"/>
</dbReference>
<dbReference type="InterPro" id="IPR011990">
    <property type="entry name" value="TPR-like_helical_dom_sf"/>
</dbReference>
<evidence type="ECO:0000256" key="1">
    <source>
        <dbReference type="PROSITE-ProRule" id="PRU00339"/>
    </source>
</evidence>